<dbReference type="InterPro" id="IPR029062">
    <property type="entry name" value="Class_I_gatase-like"/>
</dbReference>
<dbReference type="EMBL" id="CP067089">
    <property type="protein sequence ID" value="QQO10382.1"/>
    <property type="molecule type" value="Genomic_DNA"/>
</dbReference>
<keyword evidence="3" id="KW-0378">Hydrolase</keyword>
<keyword evidence="2" id="KW-0645">Protease</keyword>
<dbReference type="InterPro" id="IPR005320">
    <property type="entry name" value="Peptidase_S51"/>
</dbReference>
<evidence type="ECO:0000256" key="2">
    <source>
        <dbReference type="ARBA" id="ARBA00022670"/>
    </source>
</evidence>
<dbReference type="GO" id="GO:0006508">
    <property type="term" value="P:proteolysis"/>
    <property type="evidence" value="ECO:0007669"/>
    <property type="project" value="UniProtKB-KW"/>
</dbReference>
<dbReference type="PANTHER" id="PTHR20842">
    <property type="entry name" value="PROTEASE S51 ALPHA-ASPARTYL DIPEPTIDASE"/>
    <property type="match status" value="1"/>
</dbReference>
<name>A0A7T8BBB4_9SPIR</name>
<dbReference type="Proteomes" id="UP000595917">
    <property type="component" value="Chromosome"/>
</dbReference>
<dbReference type="RefSeq" id="WP_215627686.1">
    <property type="nucleotide sequence ID" value="NZ_CP067089.2"/>
</dbReference>
<evidence type="ECO:0000256" key="1">
    <source>
        <dbReference type="ARBA" id="ARBA00006534"/>
    </source>
</evidence>
<reference evidence="5" key="1">
    <citation type="submission" date="2021-01" db="EMBL/GenBank/DDBJ databases">
        <title>Description of Breznakiella homolactica.</title>
        <authorList>
            <person name="Song Y."/>
            <person name="Brune A."/>
        </authorList>
    </citation>
    <scope>NUCLEOTIDE SEQUENCE</scope>
    <source>
        <strain evidence="5">RmG30</strain>
    </source>
</reference>
<sequence length="208" mass="23828">MIKLFLTSYFACVSKLFANFTENTCLNKKVVFIPTASIVEEVNYYVDTDKKELEKLGLVLDELEISKAPKNKIEQKILEADYIFMEGGNTFFLLQELKRTGTDELIKEHIRKGKIYIGCSAGSMIVSKTIKYEKYMYEPDDLNMAPGLKNDFTALSVVDFSIVPHYNSHNKIAKEIIRLYSKKYNLRPICDNQVITVVGNEIEVLTVK</sequence>
<evidence type="ECO:0000256" key="3">
    <source>
        <dbReference type="ARBA" id="ARBA00022801"/>
    </source>
</evidence>
<evidence type="ECO:0000313" key="6">
    <source>
        <dbReference type="Proteomes" id="UP000595917"/>
    </source>
</evidence>
<dbReference type="KEGG" id="bhc:JFL75_05540"/>
<dbReference type="AlphaFoldDB" id="A0A7T8BBB4"/>
<dbReference type="Gene3D" id="3.40.50.880">
    <property type="match status" value="1"/>
</dbReference>
<keyword evidence="5" id="KW-0315">Glutamine amidotransferase</keyword>
<dbReference type="Pfam" id="PF03575">
    <property type="entry name" value="Peptidase_S51"/>
    <property type="match status" value="1"/>
</dbReference>
<protein>
    <submittedName>
        <fullName evidence="5">Type 1 glutamine amidotransferase-like domain-containing protein</fullName>
    </submittedName>
</protein>
<evidence type="ECO:0000256" key="4">
    <source>
        <dbReference type="ARBA" id="ARBA00022825"/>
    </source>
</evidence>
<comment type="similarity">
    <text evidence="1">Belongs to the peptidase S51 family.</text>
</comment>
<keyword evidence="6" id="KW-1185">Reference proteome</keyword>
<accession>A0A7T8BBB4</accession>
<dbReference type="GO" id="GO:0008236">
    <property type="term" value="F:serine-type peptidase activity"/>
    <property type="evidence" value="ECO:0007669"/>
    <property type="project" value="UniProtKB-KW"/>
</dbReference>
<gene>
    <name evidence="5" type="ORF">JFL75_05540</name>
</gene>
<evidence type="ECO:0000313" key="5">
    <source>
        <dbReference type="EMBL" id="QQO10382.1"/>
    </source>
</evidence>
<dbReference type="SUPFAM" id="SSF52317">
    <property type="entry name" value="Class I glutamine amidotransferase-like"/>
    <property type="match status" value="1"/>
</dbReference>
<dbReference type="PANTHER" id="PTHR20842:SF0">
    <property type="entry name" value="ALPHA-ASPARTYL DIPEPTIDASE"/>
    <property type="match status" value="1"/>
</dbReference>
<organism evidence="5 6">
    <name type="scientific">Breznakiella homolactica</name>
    <dbReference type="NCBI Taxonomy" id="2798577"/>
    <lineage>
        <taxon>Bacteria</taxon>
        <taxon>Pseudomonadati</taxon>
        <taxon>Spirochaetota</taxon>
        <taxon>Spirochaetia</taxon>
        <taxon>Spirochaetales</taxon>
        <taxon>Breznakiellaceae</taxon>
        <taxon>Breznakiella</taxon>
    </lineage>
</organism>
<keyword evidence="4" id="KW-0720">Serine protease</keyword>
<proteinExistence type="inferred from homology"/>